<dbReference type="Proteomes" id="UP001595818">
    <property type="component" value="Unassembled WGS sequence"/>
</dbReference>
<protein>
    <recommendedName>
        <fullName evidence="8">Cysteine desulfurase</fullName>
        <ecNumber evidence="8">2.8.1.7</ecNumber>
    </recommendedName>
</protein>
<proteinExistence type="inferred from homology"/>
<dbReference type="PANTHER" id="PTHR43586">
    <property type="entry name" value="CYSTEINE DESULFURASE"/>
    <property type="match status" value="1"/>
</dbReference>
<evidence type="ECO:0000256" key="2">
    <source>
        <dbReference type="ARBA" id="ARBA00002824"/>
    </source>
</evidence>
<comment type="catalytic activity">
    <reaction evidence="6 8">
        <text>(sulfur carrier)-H + L-cysteine = (sulfur carrier)-SH + L-alanine</text>
        <dbReference type="Rhea" id="RHEA:43892"/>
        <dbReference type="Rhea" id="RHEA-COMP:14737"/>
        <dbReference type="Rhea" id="RHEA-COMP:14739"/>
        <dbReference type="ChEBI" id="CHEBI:29917"/>
        <dbReference type="ChEBI" id="CHEBI:35235"/>
        <dbReference type="ChEBI" id="CHEBI:57972"/>
        <dbReference type="ChEBI" id="CHEBI:64428"/>
        <dbReference type="EC" id="2.8.1.7"/>
    </reaction>
</comment>
<evidence type="ECO:0000313" key="10">
    <source>
        <dbReference type="EMBL" id="MFC4871612.1"/>
    </source>
</evidence>
<gene>
    <name evidence="10" type="ORF">ACFPFU_07940</name>
</gene>
<dbReference type="NCBIfam" id="TIGR01979">
    <property type="entry name" value="sufS"/>
    <property type="match status" value="1"/>
</dbReference>
<dbReference type="InterPro" id="IPR000192">
    <property type="entry name" value="Aminotrans_V_dom"/>
</dbReference>
<evidence type="ECO:0000313" key="11">
    <source>
        <dbReference type="Proteomes" id="UP001595818"/>
    </source>
</evidence>
<evidence type="ECO:0000256" key="7">
    <source>
        <dbReference type="RuleBase" id="RU004504"/>
    </source>
</evidence>
<dbReference type="InterPro" id="IPR016454">
    <property type="entry name" value="Cysteine_dSase"/>
</dbReference>
<organism evidence="10 11">
    <name type="scientific">Negadavirga shengliensis</name>
    <dbReference type="NCBI Taxonomy" id="1389218"/>
    <lineage>
        <taxon>Bacteria</taxon>
        <taxon>Pseudomonadati</taxon>
        <taxon>Bacteroidota</taxon>
        <taxon>Cytophagia</taxon>
        <taxon>Cytophagales</taxon>
        <taxon>Cyclobacteriaceae</taxon>
        <taxon>Negadavirga</taxon>
    </lineage>
</organism>
<feature type="domain" description="Aminotransferase class V" evidence="9">
    <location>
        <begin position="15"/>
        <end position="384"/>
    </location>
</feature>
<dbReference type="PIRSF" id="PIRSF005572">
    <property type="entry name" value="NifS"/>
    <property type="match status" value="1"/>
</dbReference>
<dbReference type="InterPro" id="IPR015422">
    <property type="entry name" value="PyrdxlP-dep_Trfase_small"/>
</dbReference>
<evidence type="ECO:0000256" key="3">
    <source>
        <dbReference type="ARBA" id="ARBA00010447"/>
    </source>
</evidence>
<dbReference type="EMBL" id="JBHSJJ010000004">
    <property type="protein sequence ID" value="MFC4871612.1"/>
    <property type="molecule type" value="Genomic_DNA"/>
</dbReference>
<dbReference type="Pfam" id="PF00266">
    <property type="entry name" value="Aminotran_5"/>
    <property type="match status" value="1"/>
</dbReference>
<accession>A0ABV9SYX6</accession>
<dbReference type="EC" id="2.8.1.7" evidence="8"/>
<dbReference type="InterPro" id="IPR010970">
    <property type="entry name" value="Cys_dSase_SufS"/>
</dbReference>
<dbReference type="PROSITE" id="PS00595">
    <property type="entry name" value="AA_TRANSFER_CLASS_5"/>
    <property type="match status" value="1"/>
</dbReference>
<dbReference type="SUPFAM" id="SSF53383">
    <property type="entry name" value="PLP-dependent transferases"/>
    <property type="match status" value="1"/>
</dbReference>
<dbReference type="InterPro" id="IPR015424">
    <property type="entry name" value="PyrdxlP-dep_Trfase"/>
</dbReference>
<keyword evidence="4 8" id="KW-0808">Transferase</keyword>
<evidence type="ECO:0000256" key="5">
    <source>
        <dbReference type="ARBA" id="ARBA00022898"/>
    </source>
</evidence>
<comment type="cofactor">
    <cofactor evidence="1 7">
        <name>pyridoxal 5'-phosphate</name>
        <dbReference type="ChEBI" id="CHEBI:597326"/>
    </cofactor>
</comment>
<dbReference type="InterPro" id="IPR020578">
    <property type="entry name" value="Aminotrans_V_PyrdxlP_BS"/>
</dbReference>
<evidence type="ECO:0000256" key="6">
    <source>
        <dbReference type="ARBA" id="ARBA00050776"/>
    </source>
</evidence>
<dbReference type="InterPro" id="IPR015421">
    <property type="entry name" value="PyrdxlP-dep_Trfase_major"/>
</dbReference>
<sequence>MFPVLHQEVNGKPLVYFDNAATSQKPIQVLEALSRYYREDNSNIHRGAHTLASRATADYEKTREMTRDFINAPDETQIIFTKGTTEGINLVASTYGRKFIGEGDEILITTMEHHSNIVPWQMLCEETGASLKIIPINDAGELLMDEFDRLLTEKTKLVSIVHASNALGTINPVKTIIEKAHQKGAKVLLDGAQSTAHLEIDVQQLDCDFLAFSAHKLYGPTGLGILYGKRDLLEAMPPYQGGGEMIKEVDFAGTTYNEIPFKFEAGTPNIADVIAFQKALEFINETGKENIQKHEAGLLEYASRKMADINGFIPVGTAAEKVSVLSFLINNMHPFDVGMMLDAAGIAVRTGHHCAQPLMKRYGIEGTVRASFAVYNTKEEIDRLYDSLKRIAKRRN</sequence>
<name>A0ABV9SYX6_9BACT</name>
<dbReference type="Gene3D" id="3.90.1150.10">
    <property type="entry name" value="Aspartate Aminotransferase, domain 1"/>
    <property type="match status" value="1"/>
</dbReference>
<evidence type="ECO:0000256" key="1">
    <source>
        <dbReference type="ARBA" id="ARBA00001933"/>
    </source>
</evidence>
<dbReference type="CDD" id="cd06453">
    <property type="entry name" value="SufS_like"/>
    <property type="match status" value="1"/>
</dbReference>
<evidence type="ECO:0000256" key="4">
    <source>
        <dbReference type="ARBA" id="ARBA00022679"/>
    </source>
</evidence>
<keyword evidence="11" id="KW-1185">Reference proteome</keyword>
<comment type="caution">
    <text evidence="10">The sequence shown here is derived from an EMBL/GenBank/DDBJ whole genome shotgun (WGS) entry which is preliminary data.</text>
</comment>
<dbReference type="PANTHER" id="PTHR43586:SF8">
    <property type="entry name" value="CYSTEINE DESULFURASE 1, CHLOROPLASTIC"/>
    <property type="match status" value="1"/>
</dbReference>
<dbReference type="RefSeq" id="WP_377064041.1">
    <property type="nucleotide sequence ID" value="NZ_JBHSJJ010000004.1"/>
</dbReference>
<keyword evidence="5 8" id="KW-0663">Pyridoxal phosphate</keyword>
<comment type="function">
    <text evidence="2 8">Catalyzes the removal of elemental sulfur and selenium atoms from L-cysteine, L-cystine, L-selenocysteine, and L-selenocystine to produce L-alanine.</text>
</comment>
<evidence type="ECO:0000256" key="8">
    <source>
        <dbReference type="RuleBase" id="RU004506"/>
    </source>
</evidence>
<reference evidence="11" key="1">
    <citation type="journal article" date="2019" name="Int. J. Syst. Evol. Microbiol.">
        <title>The Global Catalogue of Microorganisms (GCM) 10K type strain sequencing project: providing services to taxonomists for standard genome sequencing and annotation.</title>
        <authorList>
            <consortium name="The Broad Institute Genomics Platform"/>
            <consortium name="The Broad Institute Genome Sequencing Center for Infectious Disease"/>
            <person name="Wu L."/>
            <person name="Ma J."/>
        </authorList>
    </citation>
    <scope>NUCLEOTIDE SEQUENCE [LARGE SCALE GENOMIC DNA]</scope>
    <source>
        <strain evidence="11">CGMCC 4.7466</strain>
    </source>
</reference>
<comment type="similarity">
    <text evidence="3 8">Belongs to the class-V pyridoxal-phosphate-dependent aminotransferase family. Csd subfamily.</text>
</comment>
<dbReference type="Gene3D" id="3.40.640.10">
    <property type="entry name" value="Type I PLP-dependent aspartate aminotransferase-like (Major domain)"/>
    <property type="match status" value="1"/>
</dbReference>
<dbReference type="GO" id="GO:0031071">
    <property type="term" value="F:cysteine desulfurase activity"/>
    <property type="evidence" value="ECO:0007669"/>
    <property type="project" value="UniProtKB-EC"/>
</dbReference>
<evidence type="ECO:0000259" key="9">
    <source>
        <dbReference type="Pfam" id="PF00266"/>
    </source>
</evidence>